<evidence type="ECO:0000313" key="4">
    <source>
        <dbReference type="EMBL" id="VUC22935.1"/>
    </source>
</evidence>
<dbReference type="PROSITE" id="PS51471">
    <property type="entry name" value="FE2OG_OXY"/>
    <property type="match status" value="1"/>
</dbReference>
<proteinExistence type="inferred from homology"/>
<comment type="caution">
    <text evidence="4">The sequence shown here is derived from an EMBL/GenBank/DDBJ whole genome shotgun (WGS) entry which is preliminary data.</text>
</comment>
<keyword evidence="2" id="KW-0479">Metal-binding</keyword>
<dbReference type="InterPro" id="IPR050231">
    <property type="entry name" value="Iron_ascorbate_oxido_reductase"/>
</dbReference>
<evidence type="ECO:0000259" key="3">
    <source>
        <dbReference type="PROSITE" id="PS51471"/>
    </source>
</evidence>
<dbReference type="InterPro" id="IPR044861">
    <property type="entry name" value="IPNS-like_FE2OG_OXY"/>
</dbReference>
<gene>
    <name evidence="4" type="ORF">CLO192961_LOCUS98193</name>
</gene>
<dbReference type="Pfam" id="PF03171">
    <property type="entry name" value="2OG-FeII_Oxy"/>
    <property type="match status" value="1"/>
</dbReference>
<sequence>MTGQQIPAISLRDFESRKEEIGRQLVDAAEKVGFFSVVDHVLSMEEIETQFGVSENFFALSPEEKAKVPFDVSTSLGYENKAQFRPGTGFDQKESLFVRPGSEWPRDESVPGFAESTANFLAKCSQITDQILFCFGKALNFPDDYFKEAMDVSQPDCVNQLRLLHYPAVENSKGGWRHGSHTDIGALTLVFQRDGQDGLEVMPGRETHVSKAKGDNYFPIPAKTGPIVVNIGDMLMTVAWSDDRFKANFHRVRAKASGFSPARYSIGYFNMGRENFVFQGPNKKYPATTCGDYFHNHVKNQFEKHQGGKVDIVDVKTKLLAGIAVA</sequence>
<dbReference type="SUPFAM" id="SSF51197">
    <property type="entry name" value="Clavaminate synthase-like"/>
    <property type="match status" value="1"/>
</dbReference>
<dbReference type="Proteomes" id="UP000766486">
    <property type="component" value="Unassembled WGS sequence"/>
</dbReference>
<organism evidence="4 5">
    <name type="scientific">Bionectria ochroleuca</name>
    <name type="common">Gliocladium roseum</name>
    <dbReference type="NCBI Taxonomy" id="29856"/>
    <lineage>
        <taxon>Eukaryota</taxon>
        <taxon>Fungi</taxon>
        <taxon>Dikarya</taxon>
        <taxon>Ascomycota</taxon>
        <taxon>Pezizomycotina</taxon>
        <taxon>Sordariomycetes</taxon>
        <taxon>Hypocreomycetidae</taxon>
        <taxon>Hypocreales</taxon>
        <taxon>Bionectriaceae</taxon>
        <taxon>Clonostachys</taxon>
    </lineage>
</organism>
<evidence type="ECO:0000256" key="1">
    <source>
        <dbReference type="ARBA" id="ARBA00008056"/>
    </source>
</evidence>
<dbReference type="InterPro" id="IPR027443">
    <property type="entry name" value="IPNS-like_sf"/>
</dbReference>
<keyword evidence="2" id="KW-0408">Iron</keyword>
<comment type="similarity">
    <text evidence="1 2">Belongs to the iron/ascorbate-dependent oxidoreductase family.</text>
</comment>
<dbReference type="Gene3D" id="2.60.120.330">
    <property type="entry name" value="B-lactam Antibiotic, Isopenicillin N Synthase, Chain"/>
    <property type="match status" value="1"/>
</dbReference>
<evidence type="ECO:0000313" key="5">
    <source>
        <dbReference type="Proteomes" id="UP000766486"/>
    </source>
</evidence>
<reference evidence="4 5" key="1">
    <citation type="submission" date="2019-06" db="EMBL/GenBank/DDBJ databases">
        <authorList>
            <person name="Broberg M."/>
        </authorList>
    </citation>
    <scope>NUCLEOTIDE SEQUENCE [LARGE SCALE GENOMIC DNA]</scope>
</reference>
<protein>
    <recommendedName>
        <fullName evidence="3">Fe2OG dioxygenase domain-containing protein</fullName>
    </recommendedName>
</protein>
<dbReference type="PANTHER" id="PTHR47990">
    <property type="entry name" value="2-OXOGLUTARATE (2OG) AND FE(II)-DEPENDENT OXYGENASE SUPERFAMILY PROTEIN-RELATED"/>
    <property type="match status" value="1"/>
</dbReference>
<dbReference type="EMBL" id="CABFNS010000698">
    <property type="protein sequence ID" value="VUC22935.1"/>
    <property type="molecule type" value="Genomic_DNA"/>
</dbReference>
<keyword evidence="2" id="KW-0560">Oxidoreductase</keyword>
<evidence type="ECO:0000256" key="2">
    <source>
        <dbReference type="RuleBase" id="RU003682"/>
    </source>
</evidence>
<name>A0ABY6TWU6_BIOOC</name>
<feature type="domain" description="Fe2OG dioxygenase" evidence="3">
    <location>
        <begin position="157"/>
        <end position="272"/>
    </location>
</feature>
<dbReference type="InterPro" id="IPR026992">
    <property type="entry name" value="DIOX_N"/>
</dbReference>
<accession>A0ABY6TWU6</accession>
<dbReference type="InterPro" id="IPR005123">
    <property type="entry name" value="Oxoglu/Fe-dep_dioxygenase_dom"/>
</dbReference>
<dbReference type="Pfam" id="PF14226">
    <property type="entry name" value="DIOX_N"/>
    <property type="match status" value="1"/>
</dbReference>
<keyword evidence="5" id="KW-1185">Reference proteome</keyword>